<reference evidence="4 5" key="1">
    <citation type="journal article" date="2013" name="Stand. Genomic Sci.">
        <title>Complete genome sequence of Dehalobacter restrictus PER-K23(T.).</title>
        <authorList>
            <person name="Kruse T."/>
            <person name="Maillard J."/>
            <person name="Goodwin L."/>
            <person name="Woyke T."/>
            <person name="Teshima H."/>
            <person name="Bruce D."/>
            <person name="Detter C."/>
            <person name="Tapia R."/>
            <person name="Han C."/>
            <person name="Huntemann M."/>
            <person name="Wei C.L."/>
            <person name="Han J."/>
            <person name="Chen A."/>
            <person name="Kyrpides N."/>
            <person name="Szeto E."/>
            <person name="Markowitz V."/>
            <person name="Ivanova N."/>
            <person name="Pagani I."/>
            <person name="Pati A."/>
            <person name="Pitluck S."/>
            <person name="Nolan M."/>
            <person name="Holliger C."/>
            <person name="Smidt H."/>
        </authorList>
    </citation>
    <scope>NUCLEOTIDE SEQUENCE [LARGE SCALE GENOMIC DNA]</scope>
    <source>
        <strain evidence="5">DSM 9455</strain>
    </source>
</reference>
<keyword evidence="5" id="KW-1185">Reference proteome</keyword>
<dbReference type="Pfam" id="PF03358">
    <property type="entry name" value="FMN_red"/>
    <property type="match status" value="1"/>
</dbReference>
<evidence type="ECO:0000256" key="2">
    <source>
        <dbReference type="ARBA" id="ARBA00022643"/>
    </source>
</evidence>
<dbReference type="EMBL" id="CP007033">
    <property type="protein sequence ID" value="AHF10468.1"/>
    <property type="molecule type" value="Genomic_DNA"/>
</dbReference>
<dbReference type="InterPro" id="IPR005025">
    <property type="entry name" value="FMN_Rdtase-like_dom"/>
</dbReference>
<accession>A0ABN4BSN2</accession>
<evidence type="ECO:0000313" key="4">
    <source>
        <dbReference type="EMBL" id="AHF10468.1"/>
    </source>
</evidence>
<protein>
    <submittedName>
        <fullName evidence="4">NADPH-dependent FMN reductase</fullName>
    </submittedName>
</protein>
<keyword evidence="2" id="KW-0288">FMN</keyword>
<evidence type="ECO:0000313" key="5">
    <source>
        <dbReference type="Proteomes" id="UP000018934"/>
    </source>
</evidence>
<evidence type="ECO:0000259" key="3">
    <source>
        <dbReference type="Pfam" id="PF03358"/>
    </source>
</evidence>
<feature type="domain" description="NADPH-dependent FMN reductase-like" evidence="3">
    <location>
        <begin position="1"/>
        <end position="130"/>
    </location>
</feature>
<dbReference type="PANTHER" id="PTHR43278:SF2">
    <property type="entry name" value="IRON-SULFUR FLAVOPROTEIN"/>
    <property type="match status" value="1"/>
</dbReference>
<evidence type="ECO:0000256" key="1">
    <source>
        <dbReference type="ARBA" id="ARBA00022630"/>
    </source>
</evidence>
<dbReference type="InterPro" id="IPR029039">
    <property type="entry name" value="Flavoprotein-like_sf"/>
</dbReference>
<organism evidence="4 5">
    <name type="scientific">Dehalobacter restrictus (strain DSM 9455 / PER-K23)</name>
    <dbReference type="NCBI Taxonomy" id="871738"/>
    <lineage>
        <taxon>Bacteria</taxon>
        <taxon>Bacillati</taxon>
        <taxon>Bacillota</taxon>
        <taxon>Clostridia</taxon>
        <taxon>Eubacteriales</taxon>
        <taxon>Desulfitobacteriaceae</taxon>
        <taxon>Dehalobacter</taxon>
    </lineage>
</organism>
<proteinExistence type="predicted"/>
<dbReference type="RefSeq" id="WP_025205973.1">
    <property type="nucleotide sequence ID" value="NZ_CP007033.1"/>
</dbReference>
<name>A0ABN4BSN2_DEHRP</name>
<sequence>MKVLGISGSPRKGGNTETLLDEALAGAHEAGAETEKIILSTCRYQSCLSCGACEKAGICIQKDDMQGIYGKIALADVMIFASPMYFYTVSGWAKSAIDRSQALWSRKYILKEPSFAVNKKAYFIGVGATKGERLFEGAKLVMKYFYDATGYEAAGELLIKSIDKKGDIRNYPEYLKAARSLGEKAAEGARHSLAGF</sequence>
<dbReference type="Gene3D" id="3.40.50.360">
    <property type="match status" value="1"/>
</dbReference>
<dbReference type="SUPFAM" id="SSF52218">
    <property type="entry name" value="Flavoproteins"/>
    <property type="match status" value="1"/>
</dbReference>
<keyword evidence="1" id="KW-0285">Flavoprotein</keyword>
<dbReference type="Proteomes" id="UP000018934">
    <property type="component" value="Chromosome"/>
</dbReference>
<dbReference type="PANTHER" id="PTHR43278">
    <property type="entry name" value="NAD(P)H-DEPENDENT FMN-CONTAINING OXIDOREDUCTASE YWQN-RELATED"/>
    <property type="match status" value="1"/>
</dbReference>
<dbReference type="InterPro" id="IPR051796">
    <property type="entry name" value="ISF_SsuE-like"/>
</dbReference>
<gene>
    <name evidence="4" type="ORF">DEHRE_10605</name>
</gene>